<dbReference type="Proteomes" id="UP000183104">
    <property type="component" value="Unassembled WGS sequence"/>
</dbReference>
<dbReference type="GO" id="GO:0006351">
    <property type="term" value="P:DNA-templated transcription"/>
    <property type="evidence" value="ECO:0007669"/>
    <property type="project" value="UniProtKB-UniRule"/>
</dbReference>
<feature type="region of interest" description="Alpha C-terminal domain (alpha-CTD)" evidence="11">
    <location>
        <begin position="245"/>
        <end position="336"/>
    </location>
</feature>
<evidence type="ECO:0000313" key="14">
    <source>
        <dbReference type="EMBL" id="SCY42800.1"/>
    </source>
</evidence>
<comment type="catalytic activity">
    <reaction evidence="10 11">
        <text>RNA(n) + a ribonucleoside 5'-triphosphate = RNA(n+1) + diphosphate</text>
        <dbReference type="Rhea" id="RHEA:21248"/>
        <dbReference type="Rhea" id="RHEA-COMP:14527"/>
        <dbReference type="Rhea" id="RHEA-COMP:17342"/>
        <dbReference type="ChEBI" id="CHEBI:33019"/>
        <dbReference type="ChEBI" id="CHEBI:61557"/>
        <dbReference type="ChEBI" id="CHEBI:140395"/>
        <dbReference type="EC" id="2.7.7.6"/>
    </reaction>
</comment>
<dbReference type="GO" id="GO:0046983">
    <property type="term" value="F:protein dimerization activity"/>
    <property type="evidence" value="ECO:0007669"/>
    <property type="project" value="InterPro"/>
</dbReference>
<dbReference type="NCBIfam" id="NF003513">
    <property type="entry name" value="PRK05182.1-2"/>
    <property type="match status" value="1"/>
</dbReference>
<evidence type="ECO:0000256" key="9">
    <source>
        <dbReference type="ARBA" id="ARBA00033070"/>
    </source>
</evidence>
<dbReference type="InterPro" id="IPR036603">
    <property type="entry name" value="RBP11-like"/>
</dbReference>
<dbReference type="Pfam" id="PF01193">
    <property type="entry name" value="RNA_pol_L"/>
    <property type="match status" value="1"/>
</dbReference>
<dbReference type="AlphaFoldDB" id="A0A0P9CWE5"/>
<dbReference type="Pfam" id="PF01000">
    <property type="entry name" value="RNA_pol_A_bac"/>
    <property type="match status" value="1"/>
</dbReference>
<comment type="similarity">
    <text evidence="1 11">Belongs to the RNA polymerase alpha chain family.</text>
</comment>
<evidence type="ECO:0000256" key="2">
    <source>
        <dbReference type="ARBA" id="ARBA00012418"/>
    </source>
</evidence>
<dbReference type="EC" id="2.7.7.6" evidence="2 11"/>
<accession>A0A0P9CWE5</accession>
<keyword evidence="15" id="KW-1185">Reference proteome</keyword>
<evidence type="ECO:0000256" key="11">
    <source>
        <dbReference type="HAMAP-Rule" id="MF_00059"/>
    </source>
</evidence>
<evidence type="ECO:0000256" key="7">
    <source>
        <dbReference type="ARBA" id="ARBA00023163"/>
    </source>
</evidence>
<dbReference type="NCBIfam" id="TIGR02027">
    <property type="entry name" value="rpoA"/>
    <property type="match status" value="1"/>
</dbReference>
<keyword evidence="5 11" id="KW-0808">Transferase</keyword>
<dbReference type="Gene3D" id="1.10.150.20">
    <property type="entry name" value="5' to 3' exonuclease, C-terminal subdomain"/>
    <property type="match status" value="1"/>
</dbReference>
<reference evidence="15" key="1">
    <citation type="submission" date="2016-10" db="EMBL/GenBank/DDBJ databases">
        <authorList>
            <person name="Varghese N."/>
        </authorList>
    </citation>
    <scope>NUCLEOTIDE SEQUENCE [LARGE SCALE GENOMIC DNA]</scope>
    <source>
        <strain evidence="15">HL 19</strain>
    </source>
</reference>
<feature type="region of interest" description="Disordered" evidence="12">
    <location>
        <begin position="317"/>
        <end position="336"/>
    </location>
</feature>
<dbReference type="Gene3D" id="3.30.1360.10">
    <property type="entry name" value="RNA polymerase, RBP11-like subunit"/>
    <property type="match status" value="1"/>
</dbReference>
<evidence type="ECO:0000256" key="6">
    <source>
        <dbReference type="ARBA" id="ARBA00022695"/>
    </source>
</evidence>
<evidence type="ECO:0000256" key="10">
    <source>
        <dbReference type="ARBA" id="ARBA00048552"/>
    </source>
</evidence>
<evidence type="ECO:0000256" key="3">
    <source>
        <dbReference type="ARBA" id="ARBA00015972"/>
    </source>
</evidence>
<evidence type="ECO:0000256" key="12">
    <source>
        <dbReference type="SAM" id="MobiDB-lite"/>
    </source>
</evidence>
<dbReference type="GO" id="GO:0000428">
    <property type="term" value="C:DNA-directed RNA polymerase complex"/>
    <property type="evidence" value="ECO:0007669"/>
    <property type="project" value="UniProtKB-KW"/>
</dbReference>
<comment type="subunit">
    <text evidence="11">Homodimer. The RNAP catalytic core consists of 2 alpha, 1 beta, 1 beta' and 1 omega subunit. When a sigma factor is associated with the core the holoenzyme is formed, which can initiate transcription.</text>
</comment>
<name>A0A0P9CWE5_9GAMM</name>
<evidence type="ECO:0000313" key="15">
    <source>
        <dbReference type="Proteomes" id="UP000183104"/>
    </source>
</evidence>
<gene>
    <name evidence="11" type="primary">rpoA</name>
    <name evidence="14" type="ORF">SAMN05661077_2117</name>
</gene>
<dbReference type="InterPro" id="IPR011260">
    <property type="entry name" value="RNAP_asu_C"/>
</dbReference>
<dbReference type="CDD" id="cd06928">
    <property type="entry name" value="RNAP_alpha_NTD"/>
    <property type="match status" value="1"/>
</dbReference>
<dbReference type="HAMAP" id="MF_00059">
    <property type="entry name" value="RNApol_bact_RpoA"/>
    <property type="match status" value="1"/>
</dbReference>
<dbReference type="Gene3D" id="2.170.120.12">
    <property type="entry name" value="DNA-directed RNA polymerase, insert domain"/>
    <property type="match status" value="1"/>
</dbReference>
<dbReference type="FunFam" id="1.10.150.20:FF:000001">
    <property type="entry name" value="DNA-directed RNA polymerase subunit alpha"/>
    <property type="match status" value="1"/>
</dbReference>
<comment type="function">
    <text evidence="11">DNA-dependent RNA polymerase catalyzes the transcription of DNA into RNA using the four ribonucleoside triphosphates as substrates.</text>
</comment>
<evidence type="ECO:0000256" key="4">
    <source>
        <dbReference type="ARBA" id="ARBA00022478"/>
    </source>
</evidence>
<dbReference type="SUPFAM" id="SSF47789">
    <property type="entry name" value="C-terminal domain of RNA polymerase alpha subunit"/>
    <property type="match status" value="1"/>
</dbReference>
<keyword evidence="7 11" id="KW-0804">Transcription</keyword>
<feature type="domain" description="DNA-directed RNA polymerase RpoA/D/Rpb3-type" evidence="13">
    <location>
        <begin position="20"/>
        <end position="229"/>
    </location>
</feature>
<protein>
    <recommendedName>
        <fullName evidence="3 11">DNA-directed RNA polymerase subunit alpha</fullName>
        <shortName evidence="11">RNAP subunit alpha</shortName>
        <ecNumber evidence="2 11">2.7.7.6</ecNumber>
    </recommendedName>
    <alternativeName>
        <fullName evidence="9 11">RNA polymerase subunit alpha</fullName>
    </alternativeName>
    <alternativeName>
        <fullName evidence="8 11">Transcriptase subunit alpha</fullName>
    </alternativeName>
</protein>
<dbReference type="GO" id="GO:0005737">
    <property type="term" value="C:cytoplasm"/>
    <property type="evidence" value="ECO:0007669"/>
    <property type="project" value="UniProtKB-ARBA"/>
</dbReference>
<dbReference type="STRING" id="381306.AN478_03310"/>
<keyword evidence="4 11" id="KW-0240">DNA-directed RNA polymerase</keyword>
<dbReference type="SUPFAM" id="SSF55257">
    <property type="entry name" value="RBP11-like subunits of RNA polymerase"/>
    <property type="match status" value="1"/>
</dbReference>
<comment type="domain">
    <text evidence="11">The N-terminal domain is essential for RNAP assembly and basal transcription, whereas the C-terminal domain is involved in interaction with transcriptional regulators and with upstream promoter elements.</text>
</comment>
<dbReference type="OrthoDB" id="9805706at2"/>
<evidence type="ECO:0000256" key="5">
    <source>
        <dbReference type="ARBA" id="ARBA00022679"/>
    </source>
</evidence>
<dbReference type="SUPFAM" id="SSF56553">
    <property type="entry name" value="Insert subdomain of RNA polymerase alpha subunit"/>
    <property type="match status" value="1"/>
</dbReference>
<dbReference type="InterPro" id="IPR011262">
    <property type="entry name" value="DNA-dir_RNA_pol_insert"/>
</dbReference>
<evidence type="ECO:0000259" key="13">
    <source>
        <dbReference type="SMART" id="SM00662"/>
    </source>
</evidence>
<keyword evidence="6 11" id="KW-0548">Nucleotidyltransferase</keyword>
<dbReference type="EMBL" id="FMUN01000005">
    <property type="protein sequence ID" value="SCY42800.1"/>
    <property type="molecule type" value="Genomic_DNA"/>
</dbReference>
<organism evidence="14 15">
    <name type="scientific">Thiohalorhabdus denitrificans</name>
    <dbReference type="NCBI Taxonomy" id="381306"/>
    <lineage>
        <taxon>Bacteria</taxon>
        <taxon>Pseudomonadati</taxon>
        <taxon>Pseudomonadota</taxon>
        <taxon>Gammaproteobacteria</taxon>
        <taxon>Thiohalorhabdales</taxon>
        <taxon>Thiohalorhabdaceae</taxon>
        <taxon>Thiohalorhabdus</taxon>
    </lineage>
</organism>
<dbReference type="FunFam" id="2.170.120.12:FF:000001">
    <property type="entry name" value="DNA-directed RNA polymerase subunit alpha"/>
    <property type="match status" value="1"/>
</dbReference>
<dbReference type="GO" id="GO:0003899">
    <property type="term" value="F:DNA-directed RNA polymerase activity"/>
    <property type="evidence" value="ECO:0007669"/>
    <property type="project" value="UniProtKB-UniRule"/>
</dbReference>
<dbReference type="NCBIfam" id="NF003519">
    <property type="entry name" value="PRK05182.2-5"/>
    <property type="match status" value="1"/>
</dbReference>
<dbReference type="InterPro" id="IPR011773">
    <property type="entry name" value="DNA-dir_RpoA"/>
</dbReference>
<feature type="region of interest" description="Alpha N-terminal domain (alpha-NTD)" evidence="11">
    <location>
        <begin position="1"/>
        <end position="230"/>
    </location>
</feature>
<dbReference type="InterPro" id="IPR011263">
    <property type="entry name" value="DNA-dir_RNA_pol_RpoA/D/Rpb3"/>
</dbReference>
<dbReference type="SMART" id="SM00662">
    <property type="entry name" value="RPOLD"/>
    <property type="match status" value="1"/>
</dbReference>
<proteinExistence type="inferred from homology"/>
<dbReference type="InterPro" id="IPR036643">
    <property type="entry name" value="RNApol_insert_sf"/>
</dbReference>
<sequence>MADALITPDNIEIEPNGNRGAKVTLEPLERGYGHTLGNALRRILLSSMPGTAVTKVQIDGVLHEFGSIEGIREDVVDIILNLKGLTVAISGDHEEITLRLSKDSEGVVTAADFEVPADAEVINPDLEIAHIASGGSLSMEVTVSRGRGYEPAALREDDGSSTIGVIPVDATYTPITRATYKVENARVGQVTDYDRLILEVDTDGGLSAEEAVRRAAELLRSQLNIFVELAPSAPTESREGERSEVDPNLLKSVDDLELSVRSANCLKAENIRFTGDLVQKTEQELLKTPNFGKKSLNEIKEVLASMGLSLGMKLENWPPDNLPELEEEGNGDQQVG</sequence>
<dbReference type="GO" id="GO:0003677">
    <property type="term" value="F:DNA binding"/>
    <property type="evidence" value="ECO:0007669"/>
    <property type="project" value="UniProtKB-UniRule"/>
</dbReference>
<evidence type="ECO:0000256" key="8">
    <source>
        <dbReference type="ARBA" id="ARBA00032524"/>
    </source>
</evidence>
<dbReference type="Pfam" id="PF03118">
    <property type="entry name" value="RNA_pol_A_CTD"/>
    <property type="match status" value="1"/>
</dbReference>
<evidence type="ECO:0000256" key="1">
    <source>
        <dbReference type="ARBA" id="ARBA00007123"/>
    </source>
</evidence>
<dbReference type="PATRIC" id="fig|381306.5.peg.1145"/>